<organism evidence="3 4">
    <name type="scientific">Rubripirellula tenax</name>
    <dbReference type="NCBI Taxonomy" id="2528015"/>
    <lineage>
        <taxon>Bacteria</taxon>
        <taxon>Pseudomonadati</taxon>
        <taxon>Planctomycetota</taxon>
        <taxon>Planctomycetia</taxon>
        <taxon>Pirellulales</taxon>
        <taxon>Pirellulaceae</taxon>
        <taxon>Rubripirellula</taxon>
    </lineage>
</organism>
<sequence length="137" mass="14332">MELRKISRRMTSTRRGVAAVEFAVCLPVLTFLVFGSIELSNGVYTKQAATAAAYEAARVATAAGGSESVARARVDEVLQGLNITGATVTITPAIDDSLARGTVVTLSVAIPSELNSGGLNFVMPNRQITSTVSMVKQ</sequence>
<reference evidence="3 4" key="1">
    <citation type="submission" date="2019-02" db="EMBL/GenBank/DDBJ databases">
        <title>Deep-cultivation of Planctomycetes and their phenomic and genomic characterization uncovers novel biology.</title>
        <authorList>
            <person name="Wiegand S."/>
            <person name="Jogler M."/>
            <person name="Boedeker C."/>
            <person name="Pinto D."/>
            <person name="Vollmers J."/>
            <person name="Rivas-Marin E."/>
            <person name="Kohn T."/>
            <person name="Peeters S.H."/>
            <person name="Heuer A."/>
            <person name="Rast P."/>
            <person name="Oberbeckmann S."/>
            <person name="Bunk B."/>
            <person name="Jeske O."/>
            <person name="Meyerdierks A."/>
            <person name="Storesund J.E."/>
            <person name="Kallscheuer N."/>
            <person name="Luecker S."/>
            <person name="Lage O.M."/>
            <person name="Pohl T."/>
            <person name="Merkel B.J."/>
            <person name="Hornburger P."/>
            <person name="Mueller R.-W."/>
            <person name="Bruemmer F."/>
            <person name="Labrenz M."/>
            <person name="Spormann A.M."/>
            <person name="Op Den Camp H."/>
            <person name="Overmann J."/>
            <person name="Amann R."/>
            <person name="Jetten M.S.M."/>
            <person name="Mascher T."/>
            <person name="Medema M.H."/>
            <person name="Devos D.P."/>
            <person name="Kaster A.-K."/>
            <person name="Ovreas L."/>
            <person name="Rohde M."/>
            <person name="Galperin M.Y."/>
            <person name="Jogler C."/>
        </authorList>
    </citation>
    <scope>NUCLEOTIDE SEQUENCE [LARGE SCALE GENOMIC DNA]</scope>
    <source>
        <strain evidence="3 4">Poly51</strain>
    </source>
</reference>
<evidence type="ECO:0000259" key="2">
    <source>
        <dbReference type="Pfam" id="PF07811"/>
    </source>
</evidence>
<dbReference type="OrthoDB" id="284108at2"/>
<dbReference type="EMBL" id="SJPW01000005">
    <property type="protein sequence ID" value="TWU50510.1"/>
    <property type="molecule type" value="Genomic_DNA"/>
</dbReference>
<keyword evidence="1" id="KW-1133">Transmembrane helix</keyword>
<evidence type="ECO:0000313" key="4">
    <source>
        <dbReference type="Proteomes" id="UP000318288"/>
    </source>
</evidence>
<dbReference type="AlphaFoldDB" id="A0A5C6EQD6"/>
<keyword evidence="1" id="KW-0812">Transmembrane</keyword>
<evidence type="ECO:0000256" key="1">
    <source>
        <dbReference type="SAM" id="Phobius"/>
    </source>
</evidence>
<name>A0A5C6EQD6_9BACT</name>
<comment type="caution">
    <text evidence="3">The sequence shown here is derived from an EMBL/GenBank/DDBJ whole genome shotgun (WGS) entry which is preliminary data.</text>
</comment>
<dbReference type="Pfam" id="PF07811">
    <property type="entry name" value="TadE"/>
    <property type="match status" value="1"/>
</dbReference>
<feature type="domain" description="TadE-like" evidence="2">
    <location>
        <begin position="16"/>
        <end position="58"/>
    </location>
</feature>
<gene>
    <name evidence="3" type="ORF">Poly51_38000</name>
</gene>
<keyword evidence="1" id="KW-0472">Membrane</keyword>
<feature type="transmembrane region" description="Helical" evidence="1">
    <location>
        <begin position="16"/>
        <end position="37"/>
    </location>
</feature>
<dbReference type="InterPro" id="IPR012495">
    <property type="entry name" value="TadE-like_dom"/>
</dbReference>
<accession>A0A5C6EQD6</accession>
<keyword evidence="4" id="KW-1185">Reference proteome</keyword>
<evidence type="ECO:0000313" key="3">
    <source>
        <dbReference type="EMBL" id="TWU50510.1"/>
    </source>
</evidence>
<proteinExistence type="predicted"/>
<dbReference type="Proteomes" id="UP000318288">
    <property type="component" value="Unassembled WGS sequence"/>
</dbReference>
<protein>
    <submittedName>
        <fullName evidence="3">TadE-like protein</fullName>
    </submittedName>
</protein>